<name>Q73E59_BACC1</name>
<dbReference type="Proteomes" id="UP000002527">
    <property type="component" value="Chromosome"/>
</dbReference>
<sequence length="48" mass="5379">MRDLIMIARMEVHMIVEDLSVEIAEAAAMVAEVAVIDENTPYKGRISF</sequence>
<evidence type="ECO:0000313" key="2">
    <source>
        <dbReference type="Proteomes" id="UP000002527"/>
    </source>
</evidence>
<dbReference type="AlphaFoldDB" id="Q73E59"/>
<dbReference type="KEGG" id="bca:BCE_0501"/>
<proteinExistence type="predicted"/>
<gene>
    <name evidence="1" type="ordered locus">BCE_0501</name>
</gene>
<evidence type="ECO:0000313" key="1">
    <source>
        <dbReference type="EMBL" id="AAS39436.1"/>
    </source>
</evidence>
<protein>
    <submittedName>
        <fullName evidence="1">Uncharacterized protein</fullName>
    </submittedName>
</protein>
<reference evidence="1 2" key="1">
    <citation type="journal article" date="2004" name="Nucleic Acids Res.">
        <title>The genome sequence of Bacillus cereus ATCC 10987 reveals metabolic adaptations and a large plasmid related to Bacillus anthracis pXO1.</title>
        <authorList>
            <person name="Rasko D.A."/>
            <person name="Ravel J."/>
            <person name="Okstad O.A."/>
            <person name="Helgason E."/>
            <person name="Cer R.Z."/>
            <person name="Jiang L."/>
            <person name="Shores K.A."/>
            <person name="Fouts D.E."/>
            <person name="Tourasse N.J."/>
            <person name="Angiuoli S.V."/>
            <person name="Kolonay J."/>
            <person name="Nelson W.C."/>
            <person name="Kolsto A.-B."/>
            <person name="Fraser C.M."/>
            <person name="Read T.D."/>
        </authorList>
    </citation>
    <scope>NUCLEOTIDE SEQUENCE [LARGE SCALE GENOMIC DNA]</scope>
    <source>
        <strain evidence="2">ATCC 10987 / NRS 248</strain>
    </source>
</reference>
<organism evidence="1 2">
    <name type="scientific">Bacillus cereus (strain ATCC 10987 / NRS 248)</name>
    <dbReference type="NCBI Taxonomy" id="222523"/>
    <lineage>
        <taxon>Bacteria</taxon>
        <taxon>Bacillati</taxon>
        <taxon>Bacillota</taxon>
        <taxon>Bacilli</taxon>
        <taxon>Bacillales</taxon>
        <taxon>Bacillaceae</taxon>
        <taxon>Bacillus</taxon>
        <taxon>Bacillus cereus group</taxon>
    </lineage>
</organism>
<dbReference type="EMBL" id="AE017194">
    <property type="protein sequence ID" value="AAS39436.1"/>
    <property type="molecule type" value="Genomic_DNA"/>
</dbReference>
<dbReference type="HOGENOM" id="CLU_3149072_0_0_9"/>
<accession>Q73E59</accession>